<reference evidence="2" key="1">
    <citation type="submission" date="2018-05" db="EMBL/GenBank/DDBJ databases">
        <authorList>
            <person name="Lanie J.A."/>
            <person name="Ng W.-L."/>
            <person name="Kazmierczak K.M."/>
            <person name="Andrzejewski T.M."/>
            <person name="Davidsen T.M."/>
            <person name="Wayne K.J."/>
            <person name="Tettelin H."/>
            <person name="Glass J.I."/>
            <person name="Rusch D."/>
            <person name="Podicherti R."/>
            <person name="Tsui H.-C.T."/>
            <person name="Winkler M.E."/>
        </authorList>
    </citation>
    <scope>NUCLEOTIDE SEQUENCE</scope>
</reference>
<evidence type="ECO:0000313" key="2">
    <source>
        <dbReference type="EMBL" id="SVA55664.1"/>
    </source>
</evidence>
<sequence length="25" mass="2940">MMEMALIENIQREDLNPLEESEAYA</sequence>
<feature type="region of interest" description="Disordered" evidence="1">
    <location>
        <begin position="1"/>
        <end position="25"/>
    </location>
</feature>
<accession>A0A381WT38</accession>
<feature type="compositionally biased region" description="Acidic residues" evidence="1">
    <location>
        <begin position="16"/>
        <end position="25"/>
    </location>
</feature>
<organism evidence="2">
    <name type="scientific">marine metagenome</name>
    <dbReference type="NCBI Taxonomy" id="408172"/>
    <lineage>
        <taxon>unclassified sequences</taxon>
        <taxon>metagenomes</taxon>
        <taxon>ecological metagenomes</taxon>
    </lineage>
</organism>
<name>A0A381WT38_9ZZZZ</name>
<proteinExistence type="predicted"/>
<evidence type="ECO:0008006" key="3">
    <source>
        <dbReference type="Google" id="ProtNLM"/>
    </source>
</evidence>
<dbReference type="InterPro" id="IPR042075">
    <property type="entry name" value="KorB_DNA-db"/>
</dbReference>
<evidence type="ECO:0000256" key="1">
    <source>
        <dbReference type="SAM" id="MobiDB-lite"/>
    </source>
</evidence>
<feature type="non-terminal residue" evidence="2">
    <location>
        <position position="25"/>
    </location>
</feature>
<dbReference type="SUPFAM" id="SSF109709">
    <property type="entry name" value="KorB DNA-binding domain-like"/>
    <property type="match status" value="1"/>
</dbReference>
<gene>
    <name evidence="2" type="ORF">METZ01_LOCUS108518</name>
</gene>
<dbReference type="EMBL" id="UINC01012796">
    <property type="protein sequence ID" value="SVA55664.1"/>
    <property type="molecule type" value="Genomic_DNA"/>
</dbReference>
<dbReference type="Gene3D" id="1.10.10.730">
    <property type="entry name" value="KorB DNA-binding domain"/>
    <property type="match status" value="1"/>
</dbReference>
<dbReference type="AlphaFoldDB" id="A0A381WT38"/>
<protein>
    <recommendedName>
        <fullName evidence="3">ParB/Spo0J HTH domain-containing protein</fullName>
    </recommendedName>
</protein>